<reference evidence="2 3" key="1">
    <citation type="journal article" date="2019" name="Emerg. Microbes Infect.">
        <title>Comprehensive subspecies identification of 175 nontuberculous mycobacteria species based on 7547 genomic profiles.</title>
        <authorList>
            <person name="Matsumoto Y."/>
            <person name="Kinjo T."/>
            <person name="Motooka D."/>
            <person name="Nabeya D."/>
            <person name="Jung N."/>
            <person name="Uechi K."/>
            <person name="Horii T."/>
            <person name="Iida T."/>
            <person name="Fujita J."/>
            <person name="Nakamura S."/>
        </authorList>
    </citation>
    <scope>NUCLEOTIDE SEQUENCE [LARGE SCALE GENOMIC DNA]</scope>
    <source>
        <strain evidence="2 3">JCM 30275</strain>
    </source>
</reference>
<dbReference type="GO" id="GO:0071111">
    <property type="term" value="F:cyclic-guanylate-specific phosphodiesterase activity"/>
    <property type="evidence" value="ECO:0007669"/>
    <property type="project" value="InterPro"/>
</dbReference>
<dbReference type="InterPro" id="IPR035919">
    <property type="entry name" value="EAL_sf"/>
</dbReference>
<organism evidence="2 3">
    <name type="scientific">Mycolicibacterium anyangense</name>
    <dbReference type="NCBI Taxonomy" id="1431246"/>
    <lineage>
        <taxon>Bacteria</taxon>
        <taxon>Bacillati</taxon>
        <taxon>Actinomycetota</taxon>
        <taxon>Actinomycetes</taxon>
        <taxon>Mycobacteriales</taxon>
        <taxon>Mycobacteriaceae</taxon>
        <taxon>Mycolicibacterium</taxon>
    </lineage>
</organism>
<gene>
    <name evidence="2" type="ORF">MANY_29000</name>
</gene>
<dbReference type="AlphaFoldDB" id="A0A6N4WB17"/>
<dbReference type="Proteomes" id="UP000467249">
    <property type="component" value="Chromosome"/>
</dbReference>
<dbReference type="Pfam" id="PF00563">
    <property type="entry name" value="EAL"/>
    <property type="match status" value="1"/>
</dbReference>
<dbReference type="InterPro" id="IPR001633">
    <property type="entry name" value="EAL_dom"/>
</dbReference>
<dbReference type="SMART" id="SM00052">
    <property type="entry name" value="EAL"/>
    <property type="match status" value="1"/>
</dbReference>
<feature type="domain" description="EAL" evidence="1">
    <location>
        <begin position="15"/>
        <end position="265"/>
    </location>
</feature>
<dbReference type="EMBL" id="AP022620">
    <property type="protein sequence ID" value="BBZ77563.1"/>
    <property type="molecule type" value="Genomic_DNA"/>
</dbReference>
<dbReference type="Gene3D" id="3.20.20.450">
    <property type="entry name" value="EAL domain"/>
    <property type="match status" value="1"/>
</dbReference>
<dbReference type="KEGG" id="many:MANY_29000"/>
<dbReference type="PROSITE" id="PS50883">
    <property type="entry name" value="EAL"/>
    <property type="match status" value="1"/>
</dbReference>
<dbReference type="CDD" id="cd01948">
    <property type="entry name" value="EAL"/>
    <property type="match status" value="1"/>
</dbReference>
<proteinExistence type="predicted"/>
<evidence type="ECO:0000313" key="3">
    <source>
        <dbReference type="Proteomes" id="UP000467249"/>
    </source>
</evidence>
<dbReference type="SUPFAM" id="SSF141868">
    <property type="entry name" value="EAL domain-like"/>
    <property type="match status" value="1"/>
</dbReference>
<dbReference type="InterPro" id="IPR035965">
    <property type="entry name" value="PAS-like_dom_sf"/>
</dbReference>
<dbReference type="SUPFAM" id="SSF55785">
    <property type="entry name" value="PYP-like sensor domain (PAS domain)"/>
    <property type="match status" value="1"/>
</dbReference>
<evidence type="ECO:0000313" key="2">
    <source>
        <dbReference type="EMBL" id="BBZ77563.1"/>
    </source>
</evidence>
<accession>A0A6N4WB17</accession>
<dbReference type="PANTHER" id="PTHR33121">
    <property type="entry name" value="CYCLIC DI-GMP PHOSPHODIESTERASE PDEF"/>
    <property type="match status" value="1"/>
</dbReference>
<evidence type="ECO:0000259" key="1">
    <source>
        <dbReference type="PROSITE" id="PS50883"/>
    </source>
</evidence>
<name>A0A6N4WB17_9MYCO</name>
<dbReference type="PANTHER" id="PTHR33121:SF70">
    <property type="entry name" value="SIGNALING PROTEIN YKOW"/>
    <property type="match status" value="1"/>
</dbReference>
<dbReference type="InterPro" id="IPR050706">
    <property type="entry name" value="Cyclic-di-GMP_PDE-like"/>
</dbReference>
<keyword evidence="3" id="KW-1185">Reference proteome</keyword>
<protein>
    <recommendedName>
        <fullName evidence="1">EAL domain-containing protein</fullName>
    </recommendedName>
</protein>
<sequence>MDSPAMPEGGAVTADKLLAEQLSTALTVGHVEPFFQPIVSLTDGRIVGFEVLARWFDPVRGHISPEQFIPVADRFGLLDRLLDQLMRSAFVAAVEWPHTIFLGFNVSPSQLRDDDLATRVAAAATDSSFPLSRVHIEVTENGFIDDLDQPRRTLERLMNLGCMISMDDFGTGYSSLTWLSTLPFSKLKIDASFVSEMVRHRQSRKIVAAVVGLGHSLGLAVVAEGVETAEQVDALRVMGCNLAQGFLFGRPTPAGAVPAVLAGQPQAMADFTGSVPRLTESLSAWRAEGCAQEVAIAFIDPAGTVVASSALFDRALAIPAGQATGRHIGELVGFTPETFAEIRATDLLGQAFSVFEESNGNGDVTPVVIRPVKDSSGELLGYTVEYGDPAPVVAVPRN</sequence>